<dbReference type="VEuPathDB" id="TriTrypDB:BSAL_82375"/>
<dbReference type="Proteomes" id="UP000051952">
    <property type="component" value="Unassembled WGS sequence"/>
</dbReference>
<gene>
    <name evidence="1" type="ORF">BSAL_82375</name>
</gene>
<sequence>MLLCHVKKQRTVKVALASLSHTPGTQWFLLQSSGQQDAAVRRGEPLRAAAFSLAFHRTCTLKTLIRSPPALIISQ</sequence>
<dbReference type="EMBL" id="CYKH01000906">
    <property type="protein sequence ID" value="CUG63752.1"/>
    <property type="molecule type" value="Genomic_DNA"/>
</dbReference>
<evidence type="ECO:0000313" key="2">
    <source>
        <dbReference type="Proteomes" id="UP000051952"/>
    </source>
</evidence>
<evidence type="ECO:0000313" key="1">
    <source>
        <dbReference type="EMBL" id="CUG63752.1"/>
    </source>
</evidence>
<proteinExistence type="predicted"/>
<dbReference type="AlphaFoldDB" id="A0A0S4J298"/>
<organism evidence="1 2">
    <name type="scientific">Bodo saltans</name>
    <name type="common">Flagellated protozoan</name>
    <dbReference type="NCBI Taxonomy" id="75058"/>
    <lineage>
        <taxon>Eukaryota</taxon>
        <taxon>Discoba</taxon>
        <taxon>Euglenozoa</taxon>
        <taxon>Kinetoplastea</taxon>
        <taxon>Metakinetoplastina</taxon>
        <taxon>Eubodonida</taxon>
        <taxon>Bodonidae</taxon>
        <taxon>Bodo</taxon>
    </lineage>
</organism>
<reference evidence="2" key="1">
    <citation type="submission" date="2015-09" db="EMBL/GenBank/DDBJ databases">
        <authorList>
            <consortium name="Pathogen Informatics"/>
        </authorList>
    </citation>
    <scope>NUCLEOTIDE SEQUENCE [LARGE SCALE GENOMIC DNA]</scope>
    <source>
        <strain evidence="2">Lake Konstanz</strain>
    </source>
</reference>
<keyword evidence="2" id="KW-1185">Reference proteome</keyword>
<accession>A0A0S4J298</accession>
<protein>
    <submittedName>
        <fullName evidence="1">Uncharacterized protein</fullName>
    </submittedName>
</protein>
<name>A0A0S4J298_BODSA</name>